<gene>
    <name evidence="2" type="ORF">CSUI_005235</name>
</gene>
<dbReference type="Proteomes" id="UP000221165">
    <property type="component" value="Unassembled WGS sequence"/>
</dbReference>
<feature type="region of interest" description="Disordered" evidence="1">
    <location>
        <begin position="18"/>
        <end position="53"/>
    </location>
</feature>
<feature type="compositionally biased region" description="Basic and acidic residues" evidence="1">
    <location>
        <begin position="189"/>
        <end position="200"/>
    </location>
</feature>
<keyword evidence="3" id="KW-1185">Reference proteome</keyword>
<organism evidence="2 3">
    <name type="scientific">Cystoisospora suis</name>
    <dbReference type="NCBI Taxonomy" id="483139"/>
    <lineage>
        <taxon>Eukaryota</taxon>
        <taxon>Sar</taxon>
        <taxon>Alveolata</taxon>
        <taxon>Apicomplexa</taxon>
        <taxon>Conoidasida</taxon>
        <taxon>Coccidia</taxon>
        <taxon>Eucoccidiorida</taxon>
        <taxon>Eimeriorina</taxon>
        <taxon>Sarcocystidae</taxon>
        <taxon>Cystoisospora</taxon>
    </lineage>
</organism>
<evidence type="ECO:0000313" key="2">
    <source>
        <dbReference type="EMBL" id="PHJ20922.1"/>
    </source>
</evidence>
<protein>
    <submittedName>
        <fullName evidence="2">Uncharacterized protein</fullName>
    </submittedName>
</protein>
<evidence type="ECO:0000313" key="3">
    <source>
        <dbReference type="Proteomes" id="UP000221165"/>
    </source>
</evidence>
<sequence length="235" mass="26015">MFPPGFPVLLEELVTAKTPRNRSALSSSSSSSFESLRPSSSPPRCPSSPSSRTVRVIGSPICFLPISNCILLRGLLDRRFSPGKQVQSCPRKILVDIEWLPPSIFTGLGVCTPEPQGKGRRETNGVPLLQVIGEVSCISLALLPQEERDLIGQLEQEEREEEQEEKKSEISSRLRGDGVNGSFSPGLDHTNEKKEKEKDSDNSMILLKARMCRRVDGLDFQLYVHSIQLLRGTLS</sequence>
<proteinExistence type="predicted"/>
<name>A0A2C6KY93_9APIC</name>
<comment type="caution">
    <text evidence="2">The sequence shown here is derived from an EMBL/GenBank/DDBJ whole genome shotgun (WGS) entry which is preliminary data.</text>
</comment>
<evidence type="ECO:0000256" key="1">
    <source>
        <dbReference type="SAM" id="MobiDB-lite"/>
    </source>
</evidence>
<dbReference type="EMBL" id="MIGC01002529">
    <property type="protein sequence ID" value="PHJ20922.1"/>
    <property type="molecule type" value="Genomic_DNA"/>
</dbReference>
<dbReference type="InterPro" id="IPR012340">
    <property type="entry name" value="NA-bd_OB-fold"/>
</dbReference>
<feature type="region of interest" description="Disordered" evidence="1">
    <location>
        <begin position="155"/>
        <end position="200"/>
    </location>
</feature>
<reference evidence="2 3" key="1">
    <citation type="journal article" date="2017" name="Int. J. Parasitol.">
        <title>The genome of the protozoan parasite Cystoisospora suis and a reverse vaccinology approach to identify vaccine candidates.</title>
        <authorList>
            <person name="Palmieri N."/>
            <person name="Shrestha A."/>
            <person name="Ruttkowski B."/>
            <person name="Beck T."/>
            <person name="Vogl C."/>
            <person name="Tomley F."/>
            <person name="Blake D.P."/>
            <person name="Joachim A."/>
        </authorList>
    </citation>
    <scope>NUCLEOTIDE SEQUENCE [LARGE SCALE GENOMIC DNA]</scope>
    <source>
        <strain evidence="2 3">Wien I</strain>
    </source>
</reference>
<dbReference type="Gene3D" id="2.40.50.140">
    <property type="entry name" value="Nucleic acid-binding proteins"/>
    <property type="match status" value="1"/>
</dbReference>
<dbReference type="RefSeq" id="XP_067922607.1">
    <property type="nucleotide sequence ID" value="XM_068065413.1"/>
</dbReference>
<dbReference type="OrthoDB" id="342190at2759"/>
<accession>A0A2C6KY93</accession>
<dbReference type="VEuPathDB" id="ToxoDB:CSUI_005235"/>
<dbReference type="GeneID" id="94428624"/>
<dbReference type="AlphaFoldDB" id="A0A2C6KY93"/>
<feature type="compositionally biased region" description="Basic and acidic residues" evidence="1">
    <location>
        <begin position="164"/>
        <end position="176"/>
    </location>
</feature>
<feature type="compositionally biased region" description="Low complexity" evidence="1">
    <location>
        <begin position="21"/>
        <end position="39"/>
    </location>
</feature>